<evidence type="ECO:0000313" key="2">
    <source>
        <dbReference type="Proteomes" id="UP000315295"/>
    </source>
</evidence>
<dbReference type="EMBL" id="VIEB01000821">
    <property type="protein sequence ID" value="TQD80166.1"/>
    <property type="molecule type" value="Genomic_DNA"/>
</dbReference>
<dbReference type="AlphaFoldDB" id="A0A540L102"/>
<comment type="caution">
    <text evidence="1">The sequence shown here is derived from an EMBL/GenBank/DDBJ whole genome shotgun (WGS) entry which is preliminary data.</text>
</comment>
<gene>
    <name evidence="1" type="ORF">C1H46_034289</name>
</gene>
<evidence type="ECO:0000313" key="1">
    <source>
        <dbReference type="EMBL" id="TQD80166.1"/>
    </source>
</evidence>
<accession>A0A540L102</accession>
<dbReference type="Proteomes" id="UP000315295">
    <property type="component" value="Unassembled WGS sequence"/>
</dbReference>
<name>A0A540L102_MALBA</name>
<proteinExistence type="predicted"/>
<reference evidence="1 2" key="1">
    <citation type="journal article" date="2019" name="G3 (Bethesda)">
        <title>Sequencing of a Wild Apple (Malus baccata) Genome Unravels the Differences Between Cultivated and Wild Apple Species Regarding Disease Resistance and Cold Tolerance.</title>
        <authorList>
            <person name="Chen X."/>
        </authorList>
    </citation>
    <scope>NUCLEOTIDE SEQUENCE [LARGE SCALE GENOMIC DNA]</scope>
    <source>
        <strain evidence="2">cv. Shandingzi</strain>
        <tissue evidence="1">Leaves</tissue>
    </source>
</reference>
<sequence>MDIIFPSNQTDQEEEKQKRFYLFLRWLSSGEKIGACPNRFERGERKWEKKGKEGGTINKMRSVYKRRDI</sequence>
<organism evidence="1 2">
    <name type="scientific">Malus baccata</name>
    <name type="common">Siberian crab apple</name>
    <name type="synonym">Pyrus baccata</name>
    <dbReference type="NCBI Taxonomy" id="106549"/>
    <lineage>
        <taxon>Eukaryota</taxon>
        <taxon>Viridiplantae</taxon>
        <taxon>Streptophyta</taxon>
        <taxon>Embryophyta</taxon>
        <taxon>Tracheophyta</taxon>
        <taxon>Spermatophyta</taxon>
        <taxon>Magnoliopsida</taxon>
        <taxon>eudicotyledons</taxon>
        <taxon>Gunneridae</taxon>
        <taxon>Pentapetalae</taxon>
        <taxon>rosids</taxon>
        <taxon>fabids</taxon>
        <taxon>Rosales</taxon>
        <taxon>Rosaceae</taxon>
        <taxon>Amygdaloideae</taxon>
        <taxon>Maleae</taxon>
        <taxon>Malus</taxon>
    </lineage>
</organism>
<protein>
    <submittedName>
        <fullName evidence="1">Uncharacterized protein</fullName>
    </submittedName>
</protein>
<keyword evidence="2" id="KW-1185">Reference proteome</keyword>